<keyword evidence="2" id="KW-1185">Reference proteome</keyword>
<accession>A0ABX1VN29</accession>
<organism evidence="1 2">
    <name type="scientific">Alienimonas chondri</name>
    <dbReference type="NCBI Taxonomy" id="2681879"/>
    <lineage>
        <taxon>Bacteria</taxon>
        <taxon>Pseudomonadati</taxon>
        <taxon>Planctomycetota</taxon>
        <taxon>Planctomycetia</taxon>
        <taxon>Planctomycetales</taxon>
        <taxon>Planctomycetaceae</taxon>
        <taxon>Alienimonas</taxon>
    </lineage>
</organism>
<protein>
    <submittedName>
        <fullName evidence="1">Uncharacterized protein</fullName>
    </submittedName>
</protein>
<evidence type="ECO:0000313" key="1">
    <source>
        <dbReference type="EMBL" id="NNJ28058.1"/>
    </source>
</evidence>
<sequence length="478" mass="53619">MTETNQLRPIKPRDLTAETNTFTTYLSQLGLPTDNVIATTDERDLVATNLPSFLESLSKEQLREARYLSKFVGATAIGLFDAALNYVWNEVVLNLRRKVAVYGIDLFFDAAVGGAARAHYKDESDLDGLKDSVLLDTCRKLELLSDIVYRKVDHILTMRNEVAASHPNVESIGGFELMGWLQTCVKDVLQDSPSESAIQIRSIVGNLRNATAVLDADTVKRFDAEVRNLSPPHVHNLLITLFGIYAEPNSDQVLRKNIAQLSPSIWECAEDRVRYRIGVMIDGYRTNLHEDKLKRGLEFLKNVEGLAYESLPARTVALDLLNNRLREAHSGWDNFYHEPPAMQEVLGYCKKSTDIPAEIMPSLVKTVITCRIGRGLSYKRGVSPAGCPLYDAFLGMLDDNGVIQALTALFSPEVNSKLQNPICQEHLGAVLQVLRRIAISERLQHTIDFLLNDIPNAYRANRNDDFRDLTRPVVNLRP</sequence>
<proteinExistence type="predicted"/>
<dbReference type="RefSeq" id="WP_171189958.1">
    <property type="nucleotide sequence ID" value="NZ_WTPX01000276.1"/>
</dbReference>
<dbReference type="Proteomes" id="UP000609651">
    <property type="component" value="Unassembled WGS sequence"/>
</dbReference>
<gene>
    <name evidence="1" type="ORF">LzC2_41690</name>
</gene>
<evidence type="ECO:0000313" key="2">
    <source>
        <dbReference type="Proteomes" id="UP000609651"/>
    </source>
</evidence>
<reference evidence="1 2" key="1">
    <citation type="journal article" date="2020" name="Syst. Appl. Microbiol.">
        <title>Alienimonas chondri sp. nov., a novel planctomycete isolated from the biofilm of the red alga Chondrus crispus.</title>
        <authorList>
            <person name="Vitorino I."/>
            <person name="Albuquerque L."/>
            <person name="Wiegand S."/>
            <person name="Kallscheuer N."/>
            <person name="da Costa M.S."/>
            <person name="Lobo-da-Cunha A."/>
            <person name="Jogler C."/>
            <person name="Lage O.M."/>
        </authorList>
    </citation>
    <scope>NUCLEOTIDE SEQUENCE [LARGE SCALE GENOMIC DNA]</scope>
    <source>
        <strain evidence="1 2">LzC2</strain>
    </source>
</reference>
<name>A0ABX1VN29_9PLAN</name>
<dbReference type="EMBL" id="WTPX01000276">
    <property type="protein sequence ID" value="NNJ28058.1"/>
    <property type="molecule type" value="Genomic_DNA"/>
</dbReference>
<comment type="caution">
    <text evidence="1">The sequence shown here is derived from an EMBL/GenBank/DDBJ whole genome shotgun (WGS) entry which is preliminary data.</text>
</comment>